<dbReference type="Pfam" id="PF26079">
    <property type="entry name" value="Baseplate_J_C"/>
    <property type="match status" value="1"/>
</dbReference>
<dbReference type="InterPro" id="IPR058531">
    <property type="entry name" value="Baseplate_J_M"/>
</dbReference>
<dbReference type="PANTHER" id="PTHR37829">
    <property type="entry name" value="PHAGE-LIKE ELEMENT PBSX PROTEIN XKDT"/>
    <property type="match status" value="1"/>
</dbReference>
<dbReference type="Pfam" id="PF26078">
    <property type="entry name" value="Baseplate_J_M"/>
    <property type="match status" value="1"/>
</dbReference>
<gene>
    <name evidence="5" type="ORF">JD108_04655</name>
</gene>
<evidence type="ECO:0000259" key="4">
    <source>
        <dbReference type="Pfam" id="PF26079"/>
    </source>
</evidence>
<evidence type="ECO:0000259" key="3">
    <source>
        <dbReference type="Pfam" id="PF26078"/>
    </source>
</evidence>
<feature type="domain" description="Baseplate J-like central" evidence="3">
    <location>
        <begin position="181"/>
        <end position="260"/>
    </location>
</feature>
<dbReference type="Proteomes" id="UP000595847">
    <property type="component" value="Chromosome"/>
</dbReference>
<protein>
    <submittedName>
        <fullName evidence="5">Baseplate J/gp47 family protein</fullName>
    </submittedName>
</protein>
<dbReference type="InterPro" id="IPR058530">
    <property type="entry name" value="Baseplate_J-like_C"/>
</dbReference>
<dbReference type="RefSeq" id="WP_198828755.1">
    <property type="nucleotide sequence ID" value="NZ_CP066308.1"/>
</dbReference>
<dbReference type="KEGG" id="bcop:JD108_04655"/>
<name>A0A7T5JPL7_9BACL</name>
<evidence type="ECO:0000259" key="2">
    <source>
        <dbReference type="Pfam" id="PF04865"/>
    </source>
</evidence>
<accession>A0A7T5JPL7</accession>
<organism evidence="5 6">
    <name type="scientific">Brevibacillus composti</name>
    <dbReference type="NCBI Taxonomy" id="2796470"/>
    <lineage>
        <taxon>Bacteria</taxon>
        <taxon>Bacillati</taxon>
        <taxon>Bacillota</taxon>
        <taxon>Bacilli</taxon>
        <taxon>Bacillales</taxon>
        <taxon>Paenibacillaceae</taxon>
        <taxon>Brevibacillus</taxon>
    </lineage>
</organism>
<dbReference type="EMBL" id="CP066308">
    <property type="protein sequence ID" value="QQE75225.1"/>
    <property type="molecule type" value="Genomic_DNA"/>
</dbReference>
<dbReference type="InterPro" id="IPR006949">
    <property type="entry name" value="Barrel_Baseplate_J-like"/>
</dbReference>
<dbReference type="InterPro" id="IPR052399">
    <property type="entry name" value="Phage_Baseplate_Assmbl_Protein"/>
</dbReference>
<proteinExistence type="inferred from homology"/>
<dbReference type="AlphaFoldDB" id="A0A7T5JPL7"/>
<evidence type="ECO:0000256" key="1">
    <source>
        <dbReference type="ARBA" id="ARBA00038087"/>
    </source>
</evidence>
<evidence type="ECO:0000313" key="6">
    <source>
        <dbReference type="Proteomes" id="UP000595847"/>
    </source>
</evidence>
<dbReference type="PANTHER" id="PTHR37829:SF3">
    <property type="entry name" value="PROTEIN JAYE-RELATED"/>
    <property type="match status" value="1"/>
</dbReference>
<dbReference type="Pfam" id="PF04865">
    <property type="entry name" value="Baseplate_J"/>
    <property type="match status" value="1"/>
</dbReference>
<feature type="domain" description="Baseplate J-like C-terminal" evidence="4">
    <location>
        <begin position="266"/>
        <end position="350"/>
    </location>
</feature>
<feature type="domain" description="Baseplate protein J-like barrel" evidence="2">
    <location>
        <begin position="84"/>
        <end position="160"/>
    </location>
</feature>
<comment type="similarity">
    <text evidence="1">Belongs to the Mu gp47/PBSX XkdT family.</text>
</comment>
<evidence type="ECO:0000313" key="5">
    <source>
        <dbReference type="EMBL" id="QQE75225.1"/>
    </source>
</evidence>
<reference evidence="5 6" key="1">
    <citation type="submission" date="2020-12" db="EMBL/GenBank/DDBJ databases">
        <title>strain FJAT-54423T represents a novel species of the genus Brevibacillus.</title>
        <authorList>
            <person name="Tang R."/>
        </authorList>
    </citation>
    <scope>NUCLEOTIDE SEQUENCE [LARGE SCALE GENOMIC DNA]</scope>
    <source>
        <strain evidence="5 6">FJAT-54423</strain>
    </source>
</reference>
<sequence>MSTKNEILTEMLNAVPSSYDKRAGNFMYDALAPVAERFEKTDQSIETAKEKLSIENLAGDELAQRIKERTGIERKEATRSVGSVVVTGTGAINVGDLFETPGGVQFEATEKKNIVMSGTVSIRAVVPGSSGNVPANTITMFPVTLAGFTAVTNPSPTTDGFDAESDVDLLQRYYERIRTPATSGNKHHYKNWAKEVPGVGDARVIPLWNGDNTVKVVIIDSDRKPASQSIVDAVQEYIDPGIAGDGSGAAPLGAYCTVVSATGVDIDVSVTITLSAGYTLQQATENIQERLRQYLKEIAFVEPVVSYAKIGAAILESEGVEDYSGLTVNGGTANISIDTEEVAVLGTVTVDG</sequence>